<comment type="caution">
    <text evidence="1">The sequence shown here is derived from an EMBL/GenBank/DDBJ whole genome shotgun (WGS) entry which is preliminary data.</text>
</comment>
<keyword evidence="2" id="KW-1185">Reference proteome</keyword>
<name>A0ABP7XK66_9ACTN</name>
<reference evidence="2" key="1">
    <citation type="journal article" date="2019" name="Int. J. Syst. Evol. Microbiol.">
        <title>The Global Catalogue of Microorganisms (GCM) 10K type strain sequencing project: providing services to taxonomists for standard genome sequencing and annotation.</title>
        <authorList>
            <consortium name="The Broad Institute Genomics Platform"/>
            <consortium name="The Broad Institute Genome Sequencing Center for Infectious Disease"/>
            <person name="Wu L."/>
            <person name="Ma J."/>
        </authorList>
    </citation>
    <scope>NUCLEOTIDE SEQUENCE [LARGE SCALE GENOMIC DNA]</scope>
    <source>
        <strain evidence="2">JCM 16703</strain>
    </source>
</reference>
<dbReference type="RefSeq" id="WP_344733388.1">
    <property type="nucleotide sequence ID" value="NZ_BAAAZH010000014.1"/>
</dbReference>
<organism evidence="1 2">
    <name type="scientific">Nocardioides fonticola</name>
    <dbReference type="NCBI Taxonomy" id="450363"/>
    <lineage>
        <taxon>Bacteria</taxon>
        <taxon>Bacillati</taxon>
        <taxon>Actinomycetota</taxon>
        <taxon>Actinomycetes</taxon>
        <taxon>Propionibacteriales</taxon>
        <taxon>Nocardioidaceae</taxon>
        <taxon>Nocardioides</taxon>
    </lineage>
</organism>
<protein>
    <submittedName>
        <fullName evidence="1">Uncharacterized protein</fullName>
    </submittedName>
</protein>
<dbReference type="Proteomes" id="UP001501495">
    <property type="component" value="Unassembled WGS sequence"/>
</dbReference>
<proteinExistence type="predicted"/>
<dbReference type="EMBL" id="BAAAZH010000014">
    <property type="protein sequence ID" value="GAA4119318.1"/>
    <property type="molecule type" value="Genomic_DNA"/>
</dbReference>
<gene>
    <name evidence="1" type="ORF">GCM10022215_21670</name>
</gene>
<accession>A0ABP7XK66</accession>
<sequence length="81" mass="9467">MTTLRDFKAWHDARAYDDVWIEGLSTGGRREQGFVVRPAGARWNLSFFERGQEELLEGDLDETALVALLRREVERIHRPRP</sequence>
<evidence type="ECO:0000313" key="2">
    <source>
        <dbReference type="Proteomes" id="UP001501495"/>
    </source>
</evidence>
<evidence type="ECO:0000313" key="1">
    <source>
        <dbReference type="EMBL" id="GAA4119318.1"/>
    </source>
</evidence>